<evidence type="ECO:0000313" key="2">
    <source>
        <dbReference type="Proteomes" id="UP001500889"/>
    </source>
</evidence>
<sequence length="167" mass="18516">MEPDTTAPTFDGAGWLKGVKILKYKDDPTLRWLTRMVCQLEALEEGPKLQVLFPIPFQGHRALNLLQRQTLEVPTTDWKDLHIGSPRPKEGSMFYIPDEQEGGGPSIPEIREDGVVYCQRILVPLVEKDLGLDTIVEAAQGLALNDSSEDGDLTIVVNPSGVVDHEK</sequence>
<organism evidence="1 2">
    <name type="scientific">Drosophila madeirensis</name>
    <name type="common">Fruit fly</name>
    <dbReference type="NCBI Taxonomy" id="30013"/>
    <lineage>
        <taxon>Eukaryota</taxon>
        <taxon>Metazoa</taxon>
        <taxon>Ecdysozoa</taxon>
        <taxon>Arthropoda</taxon>
        <taxon>Hexapoda</taxon>
        <taxon>Insecta</taxon>
        <taxon>Pterygota</taxon>
        <taxon>Neoptera</taxon>
        <taxon>Endopterygota</taxon>
        <taxon>Diptera</taxon>
        <taxon>Brachycera</taxon>
        <taxon>Muscomorpha</taxon>
        <taxon>Ephydroidea</taxon>
        <taxon>Drosophilidae</taxon>
        <taxon>Drosophila</taxon>
        <taxon>Sophophora</taxon>
    </lineage>
</organism>
<accession>A0AAU9EX03</accession>
<reference evidence="1 2" key="1">
    <citation type="submission" date="2024-02" db="EMBL/GenBank/DDBJ databases">
        <title>A chromosome-level genome assembly of Drosophila madeirensis, a fruit fly species endemic to Madeira island.</title>
        <authorList>
            <person name="Tomihara K."/>
            <person name="Llopart A."/>
            <person name="Yamamoto D."/>
        </authorList>
    </citation>
    <scope>NUCLEOTIDE SEQUENCE [LARGE SCALE GENOMIC DNA]</scope>
    <source>
        <strain evidence="1 2">RF1</strain>
    </source>
</reference>
<protein>
    <submittedName>
        <fullName evidence="1">Uncharacterized protein</fullName>
    </submittedName>
</protein>
<name>A0AAU9EX03_DROMD</name>
<evidence type="ECO:0000313" key="1">
    <source>
        <dbReference type="EMBL" id="BFF88964.1"/>
    </source>
</evidence>
<dbReference type="Proteomes" id="UP001500889">
    <property type="component" value="Chromosome O"/>
</dbReference>
<keyword evidence="2" id="KW-1185">Reference proteome</keyword>
<gene>
    <name evidence="1" type="ORF">DMAD_07829</name>
</gene>
<proteinExistence type="predicted"/>
<dbReference type="AlphaFoldDB" id="A0AAU9EX03"/>
<dbReference type="EMBL" id="AP029263">
    <property type="protein sequence ID" value="BFF88964.1"/>
    <property type="molecule type" value="Genomic_DNA"/>
</dbReference>